<evidence type="ECO:0000313" key="4">
    <source>
        <dbReference type="Proteomes" id="UP000179368"/>
    </source>
</evidence>
<proteinExistence type="predicted"/>
<dbReference type="Proteomes" id="UP000179368">
    <property type="component" value="Unassembled WGS sequence"/>
</dbReference>
<keyword evidence="2" id="KW-0812">Transmembrane</keyword>
<keyword evidence="2" id="KW-1133">Transmembrane helix</keyword>
<sequence>MKTEKKFFLDKNEDLDVAVHRLIEAKSHIVVLNIPRDSVLASSVNNFHVLRRESLTADKELHIESVDDRTLELAALAKIKAFNPVFRRRERVISDILPKPAFRRIPEVSAEEEEAAEEVTEEESAEEEEEEEETLLEFKKIVLPAEAKKAFRNNKRHRILKRAFSFALVVLVVAGGAFAANRILPKATVEMILKKVPVTFAYEVEATIDHQVAAAQGTKMILPAELLKAKGNLSLSFPASGREKVERRAKGILTVYNAYSSESQVLVATTRFLSPSGKIFRLDERMTIPGAKIENGKIVPSKISVKVTAGEAGEDYNIASEKYWRIPGFKGDPRYEGFYADSVEAMSGGFVGEEAVPTEEDISKGKTKLFSDLEGVLEAQVLILLSDKFKVFPNAREFDVLTEKIETGGDEGTFRIFAEAELRYLVFEEEMLKGAVVSDAQKTVDPGTRVKEFSIDYGEANIDFAETSVVFPVEGEVVFEPDLNVEELKQEFAGQNEEELRKTVFFLSGLERANISLWPFWVNRVPVDPDKVKIILN</sequence>
<feature type="region of interest" description="Disordered" evidence="1">
    <location>
        <begin position="113"/>
        <end position="133"/>
    </location>
</feature>
<dbReference type="EMBL" id="MFKG01000017">
    <property type="protein sequence ID" value="OGG40354.1"/>
    <property type="molecule type" value="Genomic_DNA"/>
</dbReference>
<dbReference type="AlphaFoldDB" id="A0A1F6BTT6"/>
<gene>
    <name evidence="3" type="ORF">A2116_01555</name>
</gene>
<keyword evidence="2" id="KW-0472">Membrane</keyword>
<evidence type="ECO:0000256" key="1">
    <source>
        <dbReference type="SAM" id="MobiDB-lite"/>
    </source>
</evidence>
<reference evidence="3 4" key="1">
    <citation type="journal article" date="2016" name="Nat. Commun.">
        <title>Thousands of microbial genomes shed light on interconnected biogeochemical processes in an aquifer system.</title>
        <authorList>
            <person name="Anantharaman K."/>
            <person name="Brown C.T."/>
            <person name="Hug L.A."/>
            <person name="Sharon I."/>
            <person name="Castelle C.J."/>
            <person name="Probst A.J."/>
            <person name="Thomas B.C."/>
            <person name="Singh A."/>
            <person name="Wilkins M.J."/>
            <person name="Karaoz U."/>
            <person name="Brodie E.L."/>
            <person name="Williams K.H."/>
            <person name="Hubbard S.S."/>
            <person name="Banfield J.F."/>
        </authorList>
    </citation>
    <scope>NUCLEOTIDE SEQUENCE [LARGE SCALE GENOMIC DNA]</scope>
</reference>
<evidence type="ECO:0000256" key="2">
    <source>
        <dbReference type="SAM" id="Phobius"/>
    </source>
</evidence>
<feature type="transmembrane region" description="Helical" evidence="2">
    <location>
        <begin position="159"/>
        <end position="180"/>
    </location>
</feature>
<comment type="caution">
    <text evidence="3">The sequence shown here is derived from an EMBL/GenBank/DDBJ whole genome shotgun (WGS) entry which is preliminary data.</text>
</comment>
<evidence type="ECO:0008006" key="5">
    <source>
        <dbReference type="Google" id="ProtNLM"/>
    </source>
</evidence>
<evidence type="ECO:0000313" key="3">
    <source>
        <dbReference type="EMBL" id="OGG40354.1"/>
    </source>
</evidence>
<name>A0A1F6BTT6_9BACT</name>
<organism evidence="3 4">
    <name type="scientific">Candidatus Jorgensenbacteria bacterium GWA1_49_17</name>
    <dbReference type="NCBI Taxonomy" id="1798467"/>
    <lineage>
        <taxon>Bacteria</taxon>
        <taxon>Candidatus Joergenseniibacteriota</taxon>
    </lineage>
</organism>
<protein>
    <recommendedName>
        <fullName evidence="5">Baseplate protein J-like domain-containing protein</fullName>
    </recommendedName>
</protein>
<accession>A0A1F6BTT6</accession>